<dbReference type="Proteomes" id="UP001055429">
    <property type="component" value="Chromosome"/>
</dbReference>
<keyword evidence="3" id="KW-1185">Reference proteome</keyword>
<name>A0ABY4SKM7_9CAUL</name>
<protein>
    <submittedName>
        <fullName evidence="2">GNAT family N-acetyltransferase</fullName>
        <ecNumber evidence="2">2.3.1.-</ecNumber>
    </submittedName>
</protein>
<dbReference type="InterPro" id="IPR000182">
    <property type="entry name" value="GNAT_dom"/>
</dbReference>
<dbReference type="Gene3D" id="3.40.630.30">
    <property type="match status" value="1"/>
</dbReference>
<evidence type="ECO:0000259" key="1">
    <source>
        <dbReference type="PROSITE" id="PS51186"/>
    </source>
</evidence>
<gene>
    <name evidence="2" type="ORF">M8231_16025</name>
</gene>
<keyword evidence="2" id="KW-0808">Transferase</keyword>
<dbReference type="EC" id="2.3.1.-" evidence="2"/>
<dbReference type="RefSeq" id="WP_250201937.1">
    <property type="nucleotide sequence ID" value="NZ_CP097649.1"/>
</dbReference>
<dbReference type="GO" id="GO:0016746">
    <property type="term" value="F:acyltransferase activity"/>
    <property type="evidence" value="ECO:0007669"/>
    <property type="project" value="UniProtKB-KW"/>
</dbReference>
<dbReference type="InterPro" id="IPR016181">
    <property type="entry name" value="Acyl_CoA_acyltransferase"/>
</dbReference>
<reference evidence="2" key="1">
    <citation type="submission" date="2022-05" db="EMBL/GenBank/DDBJ databases">
        <title>Brevundimonas albigilva TT17 genome sequence.</title>
        <authorList>
            <person name="Lee K."/>
            <person name="Son H."/>
        </authorList>
    </citation>
    <scope>NUCLEOTIDE SEQUENCE</scope>
    <source>
        <strain evidence="2">TT17</strain>
    </source>
</reference>
<evidence type="ECO:0000313" key="3">
    <source>
        <dbReference type="Proteomes" id="UP001055429"/>
    </source>
</evidence>
<dbReference type="EMBL" id="CP097649">
    <property type="protein sequence ID" value="URI15272.1"/>
    <property type="molecule type" value="Genomic_DNA"/>
</dbReference>
<feature type="domain" description="N-acetyltransferase" evidence="1">
    <location>
        <begin position="18"/>
        <end position="186"/>
    </location>
</feature>
<dbReference type="PROSITE" id="PS51186">
    <property type="entry name" value="GNAT"/>
    <property type="match status" value="1"/>
</dbReference>
<dbReference type="SUPFAM" id="SSF55729">
    <property type="entry name" value="Acyl-CoA N-acyltransferases (Nat)"/>
    <property type="match status" value="1"/>
</dbReference>
<evidence type="ECO:0000313" key="2">
    <source>
        <dbReference type="EMBL" id="URI15272.1"/>
    </source>
</evidence>
<sequence>MALPDGGTERALPGLTGLDWRAMRPEDIDAVVEVARLSFPDHFEDRACFENRLALYPRGCFVLAGAGAEDGAEPARGYLIAYPWRADAAPALNTVIEGLPAQAEVLYLHDLALDPRARGGGRTGAVIERLAEQAAEDGWPALALVAVNAASGFWARHGFEPRDPPGMAQKLASYGEDARYMVRTLA</sequence>
<proteinExistence type="predicted"/>
<accession>A0ABY4SKM7</accession>
<keyword evidence="2" id="KW-0012">Acyltransferase</keyword>
<dbReference type="Pfam" id="PF00583">
    <property type="entry name" value="Acetyltransf_1"/>
    <property type="match status" value="1"/>
</dbReference>
<organism evidence="2 3">
    <name type="scientific">Brevundimonas albigilva</name>
    <dbReference type="NCBI Taxonomy" id="1312364"/>
    <lineage>
        <taxon>Bacteria</taxon>
        <taxon>Pseudomonadati</taxon>
        <taxon>Pseudomonadota</taxon>
        <taxon>Alphaproteobacteria</taxon>
        <taxon>Caulobacterales</taxon>
        <taxon>Caulobacteraceae</taxon>
        <taxon>Brevundimonas</taxon>
    </lineage>
</organism>